<dbReference type="InterPro" id="IPR038222">
    <property type="entry name" value="DHHA2_dom_sf"/>
</dbReference>
<evidence type="ECO:0000313" key="3">
    <source>
        <dbReference type="EMBL" id="KNC87127.1"/>
    </source>
</evidence>
<feature type="domain" description="DHHA2" evidence="2">
    <location>
        <begin position="1"/>
        <end position="133"/>
    </location>
</feature>
<dbReference type="Pfam" id="PF02833">
    <property type="entry name" value="DHHA2"/>
    <property type="match status" value="1"/>
</dbReference>
<evidence type="ECO:0000259" key="2">
    <source>
        <dbReference type="SMART" id="SM01131"/>
    </source>
</evidence>
<gene>
    <name evidence="3" type="ORF">SARC_00750</name>
</gene>
<dbReference type="EMBL" id="KQ241622">
    <property type="protein sequence ID" value="KNC87127.1"/>
    <property type="molecule type" value="Genomic_DNA"/>
</dbReference>
<dbReference type="InterPro" id="IPR004097">
    <property type="entry name" value="DHHA2"/>
</dbReference>
<keyword evidence="1" id="KW-1133">Transmembrane helix</keyword>
<dbReference type="GeneID" id="25901254"/>
<feature type="transmembrane region" description="Helical" evidence="1">
    <location>
        <begin position="48"/>
        <end position="69"/>
    </location>
</feature>
<dbReference type="GO" id="GO:0005737">
    <property type="term" value="C:cytoplasm"/>
    <property type="evidence" value="ECO:0007669"/>
    <property type="project" value="InterPro"/>
</dbReference>
<proteinExistence type="predicted"/>
<dbReference type="Gene3D" id="3.10.310.20">
    <property type="entry name" value="DHHA2 domain"/>
    <property type="match status" value="1"/>
</dbReference>
<keyword evidence="1" id="KW-0812">Transmembrane</keyword>
<name>A0A0L0GDP6_9EUKA</name>
<dbReference type="GO" id="GO:0016462">
    <property type="term" value="F:pyrophosphatase activity"/>
    <property type="evidence" value="ECO:0007669"/>
    <property type="project" value="InterPro"/>
</dbReference>
<evidence type="ECO:0000313" key="4">
    <source>
        <dbReference type="Proteomes" id="UP000054560"/>
    </source>
</evidence>
<dbReference type="AlphaFoldDB" id="A0A0L0GDP6"/>
<accession>A0A0L0GDP6</accession>
<keyword evidence="4" id="KW-1185">Reference proteome</keyword>
<reference evidence="3 4" key="1">
    <citation type="submission" date="2011-02" db="EMBL/GenBank/DDBJ databases">
        <title>The Genome Sequence of Sphaeroforma arctica JP610.</title>
        <authorList>
            <consortium name="The Broad Institute Genome Sequencing Platform"/>
            <person name="Russ C."/>
            <person name="Cuomo C."/>
            <person name="Young S.K."/>
            <person name="Zeng Q."/>
            <person name="Gargeya S."/>
            <person name="Alvarado L."/>
            <person name="Berlin A."/>
            <person name="Chapman S.B."/>
            <person name="Chen Z."/>
            <person name="Freedman E."/>
            <person name="Gellesch M."/>
            <person name="Goldberg J."/>
            <person name="Griggs A."/>
            <person name="Gujja S."/>
            <person name="Heilman E."/>
            <person name="Heiman D."/>
            <person name="Howarth C."/>
            <person name="Mehta T."/>
            <person name="Neiman D."/>
            <person name="Pearson M."/>
            <person name="Roberts A."/>
            <person name="Saif S."/>
            <person name="Shea T."/>
            <person name="Shenoy N."/>
            <person name="Sisk P."/>
            <person name="Stolte C."/>
            <person name="Sykes S."/>
            <person name="White J."/>
            <person name="Yandava C."/>
            <person name="Burger G."/>
            <person name="Gray M.W."/>
            <person name="Holland P.W.H."/>
            <person name="King N."/>
            <person name="Lang F.B.F."/>
            <person name="Roger A.J."/>
            <person name="Ruiz-Trillo I."/>
            <person name="Haas B."/>
            <person name="Nusbaum C."/>
            <person name="Birren B."/>
        </authorList>
    </citation>
    <scope>NUCLEOTIDE SEQUENCE [LARGE SCALE GENOMIC DNA]</scope>
    <source>
        <strain evidence="3 4">JP610</strain>
    </source>
</reference>
<dbReference type="Proteomes" id="UP000054560">
    <property type="component" value="Unassembled WGS sequence"/>
</dbReference>
<organism evidence="3 4">
    <name type="scientific">Sphaeroforma arctica JP610</name>
    <dbReference type="NCBI Taxonomy" id="667725"/>
    <lineage>
        <taxon>Eukaryota</taxon>
        <taxon>Ichthyosporea</taxon>
        <taxon>Ichthyophonida</taxon>
        <taxon>Sphaeroforma</taxon>
    </lineage>
</organism>
<sequence length="254" mass="28544">MDMKRYDCENGTYAVSVVETLTPLALLLRKEDLLRALREIKHSEGLQYLIFCVVDLVVLQSYMFAISAAEQSLIEQFLQHVEETYTTHFVFTACLRHTPQAFGLSDVRDIGEAYTLTAVSRKKQIVPALEKAIATVRDAREIGEVYTLTAVSRKKQIVPALEKAIAPVRGMSDDEPASECNKGSRLRDHGKSGEAVSARLCAELMSTGNCSNVVALGYLWLFYYYFKLKKHSTVVCDWAAVSLAAHFDLWHEQK</sequence>
<protein>
    <recommendedName>
        <fullName evidence="2">DHHA2 domain-containing protein</fullName>
    </recommendedName>
</protein>
<evidence type="ECO:0000256" key="1">
    <source>
        <dbReference type="SAM" id="Phobius"/>
    </source>
</evidence>
<dbReference type="SMART" id="SM01131">
    <property type="entry name" value="DHHA2"/>
    <property type="match status" value="1"/>
</dbReference>
<dbReference type="RefSeq" id="XP_014161029.1">
    <property type="nucleotide sequence ID" value="XM_014305554.1"/>
</dbReference>
<keyword evidence="1" id="KW-0472">Membrane</keyword>